<comment type="similarity">
    <text evidence="14">Belongs to the G-protein coupled receptor 1 family.</text>
</comment>
<dbReference type="PROSITE" id="PS50262">
    <property type="entry name" value="G_PROTEIN_RECEP_F1_2"/>
    <property type="match status" value="1"/>
</dbReference>
<dbReference type="InterPro" id="IPR051193">
    <property type="entry name" value="GPCR_endothelin_rcpt"/>
</dbReference>
<name>A0AAV3B4D8_PYXAD</name>
<gene>
    <name evidence="18" type="ORF">GDO54_000795</name>
</gene>
<evidence type="ECO:0000256" key="8">
    <source>
        <dbReference type="ARBA" id="ARBA00023139"/>
    </source>
</evidence>
<evidence type="ECO:0000256" key="14">
    <source>
        <dbReference type="RuleBase" id="RU000688"/>
    </source>
</evidence>
<accession>A0AAV3B4D8</accession>
<dbReference type="PRINTS" id="PR00366">
    <property type="entry name" value="ENDOTHELINR"/>
</dbReference>
<reference evidence="18" key="1">
    <citation type="thesis" date="2020" institute="ProQuest LLC" country="789 East Eisenhower Parkway, Ann Arbor, MI, USA">
        <title>Comparative Genomics and Chromosome Evolution.</title>
        <authorList>
            <person name="Mudd A.B."/>
        </authorList>
    </citation>
    <scope>NUCLEOTIDE SEQUENCE</scope>
    <source>
        <strain evidence="18">1538</strain>
        <tissue evidence="18">Blood</tissue>
    </source>
</reference>
<dbReference type="PANTHER" id="PTHR46099:SF3">
    <property type="entry name" value="ENDOTHELIN RECEPTOR TYPE B"/>
    <property type="match status" value="1"/>
</dbReference>
<keyword evidence="3" id="KW-1003">Cell membrane</keyword>
<feature type="transmembrane region" description="Helical" evidence="15">
    <location>
        <begin position="307"/>
        <end position="327"/>
    </location>
</feature>
<dbReference type="PROSITE" id="PS00237">
    <property type="entry name" value="G_PROTEIN_RECEP_F1_1"/>
    <property type="match status" value="1"/>
</dbReference>
<keyword evidence="4 14" id="KW-0812">Transmembrane</keyword>
<keyword evidence="12" id="KW-0449">Lipoprotein</keyword>
<feature type="chain" id="PRO_5043584741" description="Endothelin receptor type B" evidence="16">
    <location>
        <begin position="23"/>
        <end position="434"/>
    </location>
</feature>
<dbReference type="GO" id="GO:0042310">
    <property type="term" value="P:vasoconstriction"/>
    <property type="evidence" value="ECO:0007669"/>
    <property type="project" value="InterPro"/>
</dbReference>
<dbReference type="InterPro" id="IPR001112">
    <property type="entry name" value="ETB_rcpt"/>
</dbReference>
<feature type="transmembrane region" description="Helical" evidence="15">
    <location>
        <begin position="206"/>
        <end position="224"/>
    </location>
</feature>
<comment type="caution">
    <text evidence="18">The sequence shown here is derived from an EMBL/GenBank/DDBJ whole genome shotgun (WGS) entry which is preliminary data.</text>
</comment>
<evidence type="ECO:0000256" key="13">
    <source>
        <dbReference type="ARBA" id="ARBA00032475"/>
    </source>
</evidence>
<dbReference type="Proteomes" id="UP001181693">
    <property type="component" value="Unassembled WGS sequence"/>
</dbReference>
<evidence type="ECO:0000256" key="3">
    <source>
        <dbReference type="ARBA" id="ARBA00022475"/>
    </source>
</evidence>
<dbReference type="InterPro" id="IPR017452">
    <property type="entry name" value="GPCR_Rhodpsn_7TM"/>
</dbReference>
<dbReference type="PANTHER" id="PTHR46099">
    <property type="entry name" value="G_PROTEIN_RECEP_F1_2 DOMAIN-CONTAINING PROTEIN"/>
    <property type="match status" value="1"/>
</dbReference>
<dbReference type="GO" id="GO:0004962">
    <property type="term" value="F:endothelin receptor activity"/>
    <property type="evidence" value="ECO:0007669"/>
    <property type="project" value="InterPro"/>
</dbReference>
<keyword evidence="6 14" id="KW-0297">G-protein coupled receptor</keyword>
<evidence type="ECO:0000256" key="11">
    <source>
        <dbReference type="ARBA" id="ARBA00023224"/>
    </source>
</evidence>
<dbReference type="EMBL" id="DYDO01000001">
    <property type="protein sequence ID" value="DBA33063.1"/>
    <property type="molecule type" value="Genomic_DNA"/>
</dbReference>
<evidence type="ECO:0000256" key="5">
    <source>
        <dbReference type="ARBA" id="ARBA00022989"/>
    </source>
</evidence>
<feature type="transmembrane region" description="Helical" evidence="15">
    <location>
        <begin position="265"/>
        <end position="286"/>
    </location>
</feature>
<evidence type="ECO:0000256" key="16">
    <source>
        <dbReference type="SAM" id="SignalP"/>
    </source>
</evidence>
<dbReference type="InterPro" id="IPR000276">
    <property type="entry name" value="GPCR_Rhodpsn"/>
</dbReference>
<protein>
    <recommendedName>
        <fullName evidence="2">Endothelin receptor type B</fullName>
    </recommendedName>
    <alternativeName>
        <fullName evidence="13">Endothelin receptor non-selective type</fullName>
    </alternativeName>
</protein>
<dbReference type="InterPro" id="IPR000499">
    <property type="entry name" value="Endthln_rcpt"/>
</dbReference>
<dbReference type="GO" id="GO:0048066">
    <property type="term" value="P:developmental pigmentation"/>
    <property type="evidence" value="ECO:0007669"/>
    <property type="project" value="TreeGrafter"/>
</dbReference>
<keyword evidence="11 14" id="KW-0807">Transducer</keyword>
<dbReference type="SMART" id="SM01381">
    <property type="entry name" value="7TM_GPCR_Srsx"/>
    <property type="match status" value="1"/>
</dbReference>
<feature type="domain" description="G-protein coupled receptors family 1 profile" evidence="17">
    <location>
        <begin position="108"/>
        <end position="372"/>
    </location>
</feature>
<proteinExistence type="inferred from homology"/>
<keyword evidence="19" id="KW-1185">Reference proteome</keyword>
<dbReference type="FunFam" id="1.20.1070.10:FF:000076">
    <property type="entry name" value="Endothelin receptor type B"/>
    <property type="match status" value="1"/>
</dbReference>
<dbReference type="GO" id="GO:0008217">
    <property type="term" value="P:regulation of blood pressure"/>
    <property type="evidence" value="ECO:0007669"/>
    <property type="project" value="InterPro"/>
</dbReference>
<keyword evidence="5 15" id="KW-1133">Transmembrane helix</keyword>
<evidence type="ECO:0000256" key="2">
    <source>
        <dbReference type="ARBA" id="ARBA00015019"/>
    </source>
</evidence>
<dbReference type="GO" id="GO:0048484">
    <property type="term" value="P:enteric nervous system development"/>
    <property type="evidence" value="ECO:0007669"/>
    <property type="project" value="InterPro"/>
</dbReference>
<evidence type="ECO:0000256" key="4">
    <source>
        <dbReference type="ARBA" id="ARBA00022692"/>
    </source>
</evidence>
<organism evidence="18 19">
    <name type="scientific">Pyxicephalus adspersus</name>
    <name type="common">African bullfrog</name>
    <dbReference type="NCBI Taxonomy" id="30357"/>
    <lineage>
        <taxon>Eukaryota</taxon>
        <taxon>Metazoa</taxon>
        <taxon>Chordata</taxon>
        <taxon>Craniata</taxon>
        <taxon>Vertebrata</taxon>
        <taxon>Euteleostomi</taxon>
        <taxon>Amphibia</taxon>
        <taxon>Batrachia</taxon>
        <taxon>Anura</taxon>
        <taxon>Neobatrachia</taxon>
        <taxon>Ranoidea</taxon>
        <taxon>Pyxicephalidae</taxon>
        <taxon>Pyxicephalinae</taxon>
        <taxon>Pyxicephalus</taxon>
    </lineage>
</organism>
<feature type="transmembrane region" description="Helical" evidence="15">
    <location>
        <begin position="92"/>
        <end position="116"/>
    </location>
</feature>
<dbReference type="Gene3D" id="1.20.1070.10">
    <property type="entry name" value="Rhodopsin 7-helix transmembrane proteins"/>
    <property type="match status" value="1"/>
</dbReference>
<evidence type="ECO:0000256" key="12">
    <source>
        <dbReference type="ARBA" id="ARBA00023288"/>
    </source>
</evidence>
<keyword evidence="10 14" id="KW-0675">Receptor</keyword>
<evidence type="ECO:0000256" key="1">
    <source>
        <dbReference type="ARBA" id="ARBA00004651"/>
    </source>
</evidence>
<keyword evidence="7 15" id="KW-0472">Membrane</keyword>
<evidence type="ECO:0000256" key="10">
    <source>
        <dbReference type="ARBA" id="ARBA00023170"/>
    </source>
</evidence>
<evidence type="ECO:0000256" key="15">
    <source>
        <dbReference type="SAM" id="Phobius"/>
    </source>
</evidence>
<evidence type="ECO:0000256" key="6">
    <source>
        <dbReference type="ARBA" id="ARBA00023040"/>
    </source>
</evidence>
<evidence type="ECO:0000259" key="17">
    <source>
        <dbReference type="PROSITE" id="PS50262"/>
    </source>
</evidence>
<dbReference type="GO" id="GO:0005886">
    <property type="term" value="C:plasma membrane"/>
    <property type="evidence" value="ECO:0007669"/>
    <property type="project" value="UniProtKB-SubCell"/>
</dbReference>
<dbReference type="SUPFAM" id="SSF81321">
    <property type="entry name" value="Family A G protein-coupled receptor-like"/>
    <property type="match status" value="1"/>
</dbReference>
<evidence type="ECO:0000313" key="18">
    <source>
        <dbReference type="EMBL" id="DBA33063.1"/>
    </source>
</evidence>
<dbReference type="AlphaFoldDB" id="A0AAV3B4D8"/>
<keyword evidence="9" id="KW-1015">Disulfide bond</keyword>
<evidence type="ECO:0000256" key="9">
    <source>
        <dbReference type="ARBA" id="ARBA00023157"/>
    </source>
</evidence>
<evidence type="ECO:0000256" key="7">
    <source>
        <dbReference type="ARBA" id="ARBA00023136"/>
    </source>
</evidence>
<keyword evidence="16" id="KW-0732">Signal</keyword>
<dbReference type="PRINTS" id="PR00571">
    <property type="entry name" value="ENDOTHELINBR"/>
</dbReference>
<sequence>MQIIQRSAGLVPLLLFAAVAFGEENGPSLQPLPNEGLSFLGSVPTTAKSADLRTLNANALNHSALENKGFTGKRKMTAKCESQIMIQDTFKYINTVASCLIFLVGIIGNATLLLIIFKDKSMRNGTNLLIASLALGDLLHIIIDVPINTFKLVTQTWPFGAEICKLVPFLQKSSVGITVLSLCALSIDRYRAVASWNRIGGNRTSIWTLLEIALIWILSVVLAVPEAVGFDIIKLNYKGRNIETCMLLPGQKSPLMEFYKTYKDLWLFSFYFCLPLLVTAIFYTLMTCQLLRKKSGISDHLKQRRDVAKTVFCLVLVFAICWLPLHLGRMIKFIFYDAEDVNRCDLFSFLLLLNYVGINMANLNSCINPIALYLVSSKYKNCFKSCLCCWCQPRELSNMEDKQSCIKFKEDNHVYETFSPTSKSILVESEDMSM</sequence>
<dbReference type="Pfam" id="PF00001">
    <property type="entry name" value="7tm_1"/>
    <property type="match status" value="1"/>
</dbReference>
<keyword evidence="8" id="KW-0564">Palmitate</keyword>
<feature type="signal peptide" evidence="16">
    <location>
        <begin position="1"/>
        <end position="22"/>
    </location>
</feature>
<evidence type="ECO:0000313" key="19">
    <source>
        <dbReference type="Proteomes" id="UP001181693"/>
    </source>
</evidence>
<comment type="subcellular location">
    <subcellularLocation>
        <location evidence="1">Cell membrane</location>
        <topology evidence="1">Multi-pass membrane protein</topology>
    </subcellularLocation>
</comment>
<dbReference type="PRINTS" id="PR00237">
    <property type="entry name" value="GPCRRHODOPSN"/>
</dbReference>